<evidence type="ECO:0000313" key="2">
    <source>
        <dbReference type="EMBL" id="KKR38176.1"/>
    </source>
</evidence>
<dbReference type="EMBL" id="LBXW01000022">
    <property type="protein sequence ID" value="KKR38176.1"/>
    <property type="molecule type" value="Genomic_DNA"/>
</dbReference>
<accession>A0A0G0QLK4</accession>
<dbReference type="Pfam" id="PF13439">
    <property type="entry name" value="Glyco_transf_4"/>
    <property type="match status" value="1"/>
</dbReference>
<organism evidence="2 3">
    <name type="scientific">Candidatus Woesebacteria bacterium GW2011_GWB1_40_101</name>
    <dbReference type="NCBI Taxonomy" id="1618575"/>
    <lineage>
        <taxon>Bacteria</taxon>
        <taxon>Candidatus Woeseibacteriota</taxon>
    </lineage>
</organism>
<dbReference type="SUPFAM" id="SSF53756">
    <property type="entry name" value="UDP-Glycosyltransferase/glycogen phosphorylase"/>
    <property type="match status" value="1"/>
</dbReference>
<protein>
    <submittedName>
        <fullName evidence="2">Glycosyl transferase, group 1</fullName>
    </submittedName>
</protein>
<reference evidence="2 3" key="1">
    <citation type="journal article" date="2015" name="Nature">
        <title>rRNA introns, odd ribosomes, and small enigmatic genomes across a large radiation of phyla.</title>
        <authorList>
            <person name="Brown C.T."/>
            <person name="Hug L.A."/>
            <person name="Thomas B.C."/>
            <person name="Sharon I."/>
            <person name="Castelle C.J."/>
            <person name="Singh A."/>
            <person name="Wilkins M.J."/>
            <person name="Williams K.H."/>
            <person name="Banfield J.F."/>
        </authorList>
    </citation>
    <scope>NUCLEOTIDE SEQUENCE [LARGE SCALE GENOMIC DNA]</scope>
</reference>
<name>A0A0G0QLK4_9BACT</name>
<dbReference type="InterPro" id="IPR028098">
    <property type="entry name" value="Glyco_trans_4-like_N"/>
</dbReference>
<feature type="domain" description="Glycosyltransferase subfamily 4-like N-terminal" evidence="1">
    <location>
        <begin position="15"/>
        <end position="157"/>
    </location>
</feature>
<evidence type="ECO:0000313" key="3">
    <source>
        <dbReference type="Proteomes" id="UP000034687"/>
    </source>
</evidence>
<dbReference type="AlphaFoldDB" id="A0A0G0QLK4"/>
<dbReference type="Gene3D" id="3.40.50.2000">
    <property type="entry name" value="Glycogen Phosphorylase B"/>
    <property type="match status" value="1"/>
</dbReference>
<comment type="caution">
    <text evidence="2">The sequence shown here is derived from an EMBL/GenBank/DDBJ whole genome shotgun (WGS) entry which is preliminary data.</text>
</comment>
<proteinExistence type="predicted"/>
<gene>
    <name evidence="2" type="ORF">UT72_C0022G0001</name>
</gene>
<evidence type="ECO:0000259" key="1">
    <source>
        <dbReference type="Pfam" id="PF13439"/>
    </source>
</evidence>
<keyword evidence="2" id="KW-0808">Transferase</keyword>
<dbReference type="Proteomes" id="UP000034687">
    <property type="component" value="Unassembled WGS sequence"/>
</dbReference>
<sequence>MKIAILNIYQKTATRGAETYIRELAYELSKRNEVEVFSGDWASEERWPVLWRLFLDPKSASIALFTLKLLPTLLKNRFDIVMPTNGGWQPAFVRIATWIYGGKMVIPGFSGVGWDDRNNLWNFPDAYVAISKRAKEWAEKINPFVKSYYIPGGVNTAKFKPGGATYKHNLQAPVFLHISALTPE</sequence>
<dbReference type="GO" id="GO:0016740">
    <property type="term" value="F:transferase activity"/>
    <property type="evidence" value="ECO:0007669"/>
    <property type="project" value="UniProtKB-KW"/>
</dbReference>
<feature type="non-terminal residue" evidence="2">
    <location>
        <position position="184"/>
    </location>
</feature>